<feature type="region of interest" description="Disordered" evidence="1">
    <location>
        <begin position="1"/>
        <end position="36"/>
    </location>
</feature>
<accession>A0A371FN19</accession>
<evidence type="ECO:0000256" key="1">
    <source>
        <dbReference type="SAM" id="MobiDB-lite"/>
    </source>
</evidence>
<evidence type="ECO:0000313" key="2">
    <source>
        <dbReference type="EMBL" id="RDX79745.1"/>
    </source>
</evidence>
<proteinExistence type="predicted"/>
<sequence length="121" mass="13557">RVKTTKNEQPSSLSSLYNLHSLRVTTPTPNGHRTPTKKCWGFKHKVQDLIDGGWLSFEENGPNVNNNPLPAHDGLSINVISHEHYGAESVEARGEDKSRKREVKEDEIIFDSANLVEEGSH</sequence>
<dbReference type="EMBL" id="QJKJ01008445">
    <property type="protein sequence ID" value="RDX79745.1"/>
    <property type="molecule type" value="Genomic_DNA"/>
</dbReference>
<organism evidence="2 3">
    <name type="scientific">Mucuna pruriens</name>
    <name type="common">Velvet bean</name>
    <name type="synonym">Dolichos pruriens</name>
    <dbReference type="NCBI Taxonomy" id="157652"/>
    <lineage>
        <taxon>Eukaryota</taxon>
        <taxon>Viridiplantae</taxon>
        <taxon>Streptophyta</taxon>
        <taxon>Embryophyta</taxon>
        <taxon>Tracheophyta</taxon>
        <taxon>Spermatophyta</taxon>
        <taxon>Magnoliopsida</taxon>
        <taxon>eudicotyledons</taxon>
        <taxon>Gunneridae</taxon>
        <taxon>Pentapetalae</taxon>
        <taxon>rosids</taxon>
        <taxon>fabids</taxon>
        <taxon>Fabales</taxon>
        <taxon>Fabaceae</taxon>
        <taxon>Papilionoideae</taxon>
        <taxon>50 kb inversion clade</taxon>
        <taxon>NPAAA clade</taxon>
        <taxon>indigoferoid/millettioid clade</taxon>
        <taxon>Phaseoleae</taxon>
        <taxon>Mucuna</taxon>
    </lineage>
</organism>
<reference evidence="2" key="1">
    <citation type="submission" date="2018-05" db="EMBL/GenBank/DDBJ databases">
        <title>Draft genome of Mucuna pruriens seed.</title>
        <authorList>
            <person name="Nnadi N.E."/>
            <person name="Vos R."/>
            <person name="Hasami M.H."/>
            <person name="Devisetty U.K."/>
            <person name="Aguiy J.C."/>
        </authorList>
    </citation>
    <scope>NUCLEOTIDE SEQUENCE [LARGE SCALE GENOMIC DNA]</scope>
    <source>
        <strain evidence="2">JCA_2017</strain>
    </source>
</reference>
<comment type="caution">
    <text evidence="2">The sequence shown here is derived from an EMBL/GenBank/DDBJ whole genome shotgun (WGS) entry which is preliminary data.</text>
</comment>
<name>A0A371FN19_MUCPR</name>
<feature type="non-terminal residue" evidence="2">
    <location>
        <position position="1"/>
    </location>
</feature>
<protein>
    <submittedName>
        <fullName evidence="2">Uncharacterized protein</fullName>
    </submittedName>
</protein>
<keyword evidence="3" id="KW-1185">Reference proteome</keyword>
<evidence type="ECO:0000313" key="3">
    <source>
        <dbReference type="Proteomes" id="UP000257109"/>
    </source>
</evidence>
<gene>
    <name evidence="2" type="ORF">CR513_39804</name>
</gene>
<dbReference type="Proteomes" id="UP000257109">
    <property type="component" value="Unassembled WGS sequence"/>
</dbReference>
<dbReference type="AlphaFoldDB" id="A0A371FN19"/>
<feature type="compositionally biased region" description="Low complexity" evidence="1">
    <location>
        <begin position="11"/>
        <end position="22"/>
    </location>
</feature>
<feature type="compositionally biased region" description="Polar residues" evidence="1">
    <location>
        <begin position="23"/>
        <end position="33"/>
    </location>
</feature>